<feature type="compositionally biased region" description="Low complexity" evidence="1">
    <location>
        <begin position="214"/>
        <end position="228"/>
    </location>
</feature>
<dbReference type="InterPro" id="IPR038966">
    <property type="entry name" value="TMA17"/>
</dbReference>
<reference evidence="2 3" key="1">
    <citation type="journal article" date="2024" name="Commun. Biol.">
        <title>Comparative genomic analysis of thermophilic fungi reveals convergent evolutionary adaptations and gene losses.</title>
        <authorList>
            <person name="Steindorff A.S."/>
            <person name="Aguilar-Pontes M.V."/>
            <person name="Robinson A.J."/>
            <person name="Andreopoulos B."/>
            <person name="LaButti K."/>
            <person name="Kuo A."/>
            <person name="Mondo S."/>
            <person name="Riley R."/>
            <person name="Otillar R."/>
            <person name="Haridas S."/>
            <person name="Lipzen A."/>
            <person name="Grimwood J."/>
            <person name="Schmutz J."/>
            <person name="Clum A."/>
            <person name="Reid I.D."/>
            <person name="Moisan M.C."/>
            <person name="Butler G."/>
            <person name="Nguyen T.T.M."/>
            <person name="Dewar K."/>
            <person name="Conant G."/>
            <person name="Drula E."/>
            <person name="Henrissat B."/>
            <person name="Hansel C."/>
            <person name="Singer S."/>
            <person name="Hutchinson M.I."/>
            <person name="de Vries R.P."/>
            <person name="Natvig D.O."/>
            <person name="Powell A.J."/>
            <person name="Tsang A."/>
            <person name="Grigoriev I.V."/>
        </authorList>
    </citation>
    <scope>NUCLEOTIDE SEQUENCE [LARGE SCALE GENOMIC DNA]</scope>
    <source>
        <strain evidence="2 3">CBS 620.91</strain>
    </source>
</reference>
<gene>
    <name evidence="2" type="ORF">VTJ49DRAFT_261</name>
</gene>
<dbReference type="Proteomes" id="UP001583172">
    <property type="component" value="Unassembled WGS sequence"/>
</dbReference>
<dbReference type="PANTHER" id="PTHR40422:SF1">
    <property type="entry name" value="TRANSLATION MACHINERY-ASSOCIATED PROTEIN 17"/>
    <property type="match status" value="1"/>
</dbReference>
<sequence>MSAESQPITPARFAAALKDLPLSSLYLKLLELRNSIAHLDYSNEQLRPYAEGTAVALGTTTTTTTTTSPSPTSTSQPLPSGHQGPSPPPPVIAEPDQDCIDAIRENEEVIERMQERIRLLRVEVESRGVGWEDFQGEGVKDEEEEEGASQKAEDEQQEGQNGMVNGMVNGDGAASSATRGGGGGGGEGRHPAWSDGTFQTGMIRGGELHMDAVAGSRQGQGQAQQGGSLSDEELRRRMEEQMRNLGVGDDEDEDGGLYL</sequence>
<dbReference type="PANTHER" id="PTHR40422">
    <property type="entry name" value="TRANSLATION MACHINERY-ASSOCIATED PROTEIN 17"/>
    <property type="match status" value="1"/>
</dbReference>
<evidence type="ECO:0000313" key="3">
    <source>
        <dbReference type="Proteomes" id="UP001583172"/>
    </source>
</evidence>
<feature type="compositionally biased region" description="Basic and acidic residues" evidence="1">
    <location>
        <begin position="232"/>
        <end position="242"/>
    </location>
</feature>
<feature type="region of interest" description="Disordered" evidence="1">
    <location>
        <begin position="52"/>
        <end position="98"/>
    </location>
</feature>
<protein>
    <recommendedName>
        <fullName evidence="4">Secondary alcohol dehydrogenase</fullName>
    </recommendedName>
</protein>
<evidence type="ECO:0000313" key="2">
    <source>
        <dbReference type="EMBL" id="KAL1840653.1"/>
    </source>
</evidence>
<evidence type="ECO:0008006" key="4">
    <source>
        <dbReference type="Google" id="ProtNLM"/>
    </source>
</evidence>
<proteinExistence type="predicted"/>
<evidence type="ECO:0000256" key="1">
    <source>
        <dbReference type="SAM" id="MobiDB-lite"/>
    </source>
</evidence>
<dbReference type="EMBL" id="JAZGSY010000104">
    <property type="protein sequence ID" value="KAL1840653.1"/>
    <property type="molecule type" value="Genomic_DNA"/>
</dbReference>
<feature type="compositionally biased region" description="Acidic residues" evidence="1">
    <location>
        <begin position="248"/>
        <end position="259"/>
    </location>
</feature>
<feature type="region of interest" description="Disordered" evidence="1">
    <location>
        <begin position="133"/>
        <end position="259"/>
    </location>
</feature>
<keyword evidence="3" id="KW-1185">Reference proteome</keyword>
<feature type="compositionally biased region" description="Low complexity" evidence="1">
    <location>
        <begin position="59"/>
        <end position="84"/>
    </location>
</feature>
<accession>A0ABR3VFK9</accession>
<feature type="compositionally biased region" description="Low complexity" evidence="1">
    <location>
        <begin position="161"/>
        <end position="170"/>
    </location>
</feature>
<name>A0ABR3VFK9_HUMIN</name>
<organism evidence="2 3">
    <name type="scientific">Humicola insolens</name>
    <name type="common">Soft-rot fungus</name>
    <dbReference type="NCBI Taxonomy" id="85995"/>
    <lineage>
        <taxon>Eukaryota</taxon>
        <taxon>Fungi</taxon>
        <taxon>Dikarya</taxon>
        <taxon>Ascomycota</taxon>
        <taxon>Pezizomycotina</taxon>
        <taxon>Sordariomycetes</taxon>
        <taxon>Sordariomycetidae</taxon>
        <taxon>Sordariales</taxon>
        <taxon>Chaetomiaceae</taxon>
        <taxon>Mycothermus</taxon>
    </lineage>
</organism>
<comment type="caution">
    <text evidence="2">The sequence shown here is derived from an EMBL/GenBank/DDBJ whole genome shotgun (WGS) entry which is preliminary data.</text>
</comment>